<dbReference type="AlphaFoldDB" id="A0A323USQ1"/>
<accession>A0A323USQ1</accession>
<evidence type="ECO:0000313" key="2">
    <source>
        <dbReference type="EMBL" id="PZA15331.1"/>
    </source>
</evidence>
<proteinExistence type="predicted"/>
<keyword evidence="3" id="KW-1185">Reference proteome</keyword>
<protein>
    <submittedName>
        <fullName evidence="2">DUF2169 domain-containing protein</fullName>
    </submittedName>
</protein>
<dbReference type="Pfam" id="PF09937">
    <property type="entry name" value="DUF2169"/>
    <property type="match status" value="1"/>
</dbReference>
<sequence>MLQVINPTPLPATLAVFANPAGVESAYIAVKATFDLTTGKPQLSARQAGFLATDVYWGDPTQSSLRAAADLTLTKPTTDILLLGRAVAPHPVDTMTVSLRVGPVMRRLQLFGERTWQRQRDGWVISPPQPFERMPLRWELAYGGATPPKPDLPPEVDARNPVGRGLIGQQERDFDGRPLPCIEDPDQLIQHPGDRPGPAGLAPIPPAWQPRLGRAGTYDADWQRTRAPYLPLDFNPLFFNTAPPGLIAPTYLEGGEAVEIEGCSAGGPLRFALPRLNIDLLWDFDGRRLPARPALDTVLIEPDQGRLQMVWRAELAVDKKLTRLRQVELHCSDILVEEPA</sequence>
<reference evidence="2 3" key="1">
    <citation type="submission" date="2018-06" db="EMBL/GenBank/DDBJ databases">
        <title>Azoarcus communis strain SWub3 genome.</title>
        <authorList>
            <person name="Zorraquino Salvo V."/>
            <person name="Toubiana D."/>
            <person name="Blumwald E."/>
        </authorList>
    </citation>
    <scope>NUCLEOTIDE SEQUENCE [LARGE SCALE GENOMIC DNA]</scope>
    <source>
        <strain evidence="2 3">SWub3</strain>
    </source>
</reference>
<evidence type="ECO:0000313" key="3">
    <source>
        <dbReference type="Proteomes" id="UP000248259"/>
    </source>
</evidence>
<organism evidence="2 3">
    <name type="scientific">Parazoarcus communis SWub3 = DSM 12120</name>
    <dbReference type="NCBI Taxonomy" id="1121029"/>
    <lineage>
        <taxon>Bacteria</taxon>
        <taxon>Pseudomonadati</taxon>
        <taxon>Pseudomonadota</taxon>
        <taxon>Betaproteobacteria</taxon>
        <taxon>Rhodocyclales</taxon>
        <taxon>Zoogloeaceae</taxon>
        <taxon>Parazoarcus</taxon>
    </lineage>
</organism>
<gene>
    <name evidence="2" type="ORF">DNK49_17420</name>
</gene>
<dbReference type="InterPro" id="IPR018683">
    <property type="entry name" value="DUF2169"/>
</dbReference>
<feature type="domain" description="DUF2169" evidence="1">
    <location>
        <begin position="22"/>
        <end position="312"/>
    </location>
</feature>
<dbReference type="OrthoDB" id="237820at2"/>
<evidence type="ECO:0000259" key="1">
    <source>
        <dbReference type="Pfam" id="PF09937"/>
    </source>
</evidence>
<dbReference type="Proteomes" id="UP000248259">
    <property type="component" value="Unassembled WGS sequence"/>
</dbReference>
<dbReference type="RefSeq" id="WP_110527420.1">
    <property type="nucleotide sequence ID" value="NZ_QKOE01000015.1"/>
</dbReference>
<name>A0A323USQ1_9RHOO</name>
<dbReference type="EMBL" id="QKOE01000015">
    <property type="protein sequence ID" value="PZA15331.1"/>
    <property type="molecule type" value="Genomic_DNA"/>
</dbReference>
<comment type="caution">
    <text evidence="2">The sequence shown here is derived from an EMBL/GenBank/DDBJ whole genome shotgun (WGS) entry which is preliminary data.</text>
</comment>